<dbReference type="RefSeq" id="WP_007474448.1">
    <property type="nucleotide sequence ID" value="NZ_ABCJ01000004.1"/>
</dbReference>
<dbReference type="SUPFAM" id="SSF53098">
    <property type="entry name" value="Ribonuclease H-like"/>
    <property type="match status" value="1"/>
</dbReference>
<dbReference type="InterPro" id="IPR036397">
    <property type="entry name" value="RNaseH_sf"/>
</dbReference>
<evidence type="ECO:0000259" key="2">
    <source>
        <dbReference type="PROSITE" id="PS50994"/>
    </source>
</evidence>
<feature type="domain" description="Integrase catalytic" evidence="2">
    <location>
        <begin position="217"/>
        <end position="421"/>
    </location>
</feature>
<proteinExistence type="predicted"/>
<evidence type="ECO:0000313" key="4">
    <source>
        <dbReference type="Proteomes" id="UP000003288"/>
    </source>
</evidence>
<dbReference type="Proteomes" id="UP000003288">
    <property type="component" value="Unassembled WGS sequence"/>
</dbReference>
<gene>
    <name evidence="3" type="ORF">CMTB2_04782</name>
</gene>
<dbReference type="InterPro" id="IPR009004">
    <property type="entry name" value="Transposase_Mu_C"/>
</dbReference>
<feature type="region of interest" description="Disordered" evidence="1">
    <location>
        <begin position="563"/>
        <end position="584"/>
    </location>
</feature>
<dbReference type="GO" id="GO:0003676">
    <property type="term" value="F:nucleic acid binding"/>
    <property type="evidence" value="ECO:0007669"/>
    <property type="project" value="InterPro"/>
</dbReference>
<dbReference type="InterPro" id="IPR012337">
    <property type="entry name" value="RNaseH-like_sf"/>
</dbReference>
<comment type="caution">
    <text evidence="3">The sequence shown here is derived from an EMBL/GenBank/DDBJ whole genome shotgun (WGS) entry which is preliminary data.</text>
</comment>
<protein>
    <submittedName>
        <fullName evidence="3">Integrase, catalytic region</fullName>
    </submittedName>
</protein>
<name>A0AAI9F2G6_9BACT</name>
<dbReference type="InterPro" id="IPR001584">
    <property type="entry name" value="Integrase_cat-core"/>
</dbReference>
<dbReference type="AlphaFoldDB" id="A0AAI9F2G6"/>
<dbReference type="EMBL" id="ABCJ01000004">
    <property type="protein sequence ID" value="EDM23571.1"/>
    <property type="molecule type" value="Genomic_DNA"/>
</dbReference>
<accession>A0AAI9F2G6</accession>
<feature type="compositionally biased region" description="Basic residues" evidence="1">
    <location>
        <begin position="566"/>
        <end position="579"/>
    </location>
</feature>
<organism evidence="3 4">
    <name type="scientific">Caminibacter mediatlanticus TB-2</name>
    <dbReference type="NCBI Taxonomy" id="391592"/>
    <lineage>
        <taxon>Bacteria</taxon>
        <taxon>Pseudomonadati</taxon>
        <taxon>Campylobacterota</taxon>
        <taxon>Epsilonproteobacteria</taxon>
        <taxon>Nautiliales</taxon>
        <taxon>Nautiliaceae</taxon>
        <taxon>Caminibacter</taxon>
    </lineage>
</organism>
<dbReference type="Pfam" id="PF09299">
    <property type="entry name" value="Mu-transpos_C"/>
    <property type="match status" value="1"/>
</dbReference>
<evidence type="ECO:0000256" key="1">
    <source>
        <dbReference type="SAM" id="MobiDB-lite"/>
    </source>
</evidence>
<reference evidence="3 4" key="1">
    <citation type="journal article" date="2011" name="Stand. Genomic Sci.">
        <title>Draft genome sequence of Caminibacter mediatlanticus strain TB-2, an epsilonproteobacterium isolated from a deep-sea hydrothermal vent.</title>
        <authorList>
            <person name="Giovannelli D."/>
            <person name="Ferriera S."/>
            <person name="Johnson J."/>
            <person name="Kravitz S."/>
            <person name="Perez-Rodriguez I."/>
            <person name="Ricci J."/>
            <person name="O'Brien C."/>
            <person name="Voordeckers J.W."/>
            <person name="Bini E."/>
            <person name="Vetriani C."/>
        </authorList>
    </citation>
    <scope>NUCLEOTIDE SEQUENCE [LARGE SCALE GENOMIC DNA]</scope>
    <source>
        <strain evidence="3 4">TB-2</strain>
    </source>
</reference>
<dbReference type="Gene3D" id="3.30.420.10">
    <property type="entry name" value="Ribonuclease H-like superfamily/Ribonuclease H"/>
    <property type="match status" value="1"/>
</dbReference>
<dbReference type="SUPFAM" id="SSF50610">
    <property type="entry name" value="mu transposase, C-terminal domain"/>
    <property type="match status" value="1"/>
</dbReference>
<sequence>MIEIKIGNIITYQNKQYQIINILPPDNLIIKDTKENIKTIKISEIDDNLHSTEIPPDIDHIDEKLYQEAKKRYEIIKPVLEGKIISKKDKEKLAKQHNINITTLYDWINKYKTTNTILSLIPQYNQRGGKGKSRLPKEIEIIVDTLIKERYLSRQKISISKLHKEINAILQSKNLKTIAYNTLRNRINQLDERKAFKIREGNTAYNNKIRPAGKNFEAQYPLHIVQIDHTELDIQIVDETYRKPIGKPQITAAIDVYSRMIYGFYLSLDKPSFYSVGQTLYLGFSPKDKYLKELNIDSKWEIYGVPNTIHLDNAAEFRGEQLRKVCEIFGINIDFRPKGSPNYGGHIERFLKTLNLELHSLKGTTFSNPQIRRDYNSEKKAIFTLKELEKYIVKWIVDYYHNKPHEGLKGKTPKERFFEGIMGTDNNLPTPLKILSPKELELARISLLPYEERTIQRTGVSLFGITYYDECLIPFMKPTPQNKQKEKYIFRYDPKDMSRIYFYHPELNEYIEIPYKNLHNPKTSLWELNIAKEYLKSKKIKNYNETKLFETILELRKLEEESANKTKLHRRRKENKKVSKPLSKDIEKKEETKYSLENDDIEIFELDFKSNKKDKK</sequence>
<dbReference type="GO" id="GO:0015074">
    <property type="term" value="P:DNA integration"/>
    <property type="evidence" value="ECO:0007669"/>
    <property type="project" value="InterPro"/>
</dbReference>
<dbReference type="InterPro" id="IPR015378">
    <property type="entry name" value="Transposase-like_Mu_C"/>
</dbReference>
<dbReference type="PROSITE" id="PS50994">
    <property type="entry name" value="INTEGRASE"/>
    <property type="match status" value="1"/>
</dbReference>
<evidence type="ECO:0000313" key="3">
    <source>
        <dbReference type="EMBL" id="EDM23571.1"/>
    </source>
</evidence>